<reference evidence="2 3" key="1">
    <citation type="submission" date="2018-07" db="EMBL/GenBank/DDBJ databases">
        <title>New species, Clostridium PI-S10-A1B.</title>
        <authorList>
            <person name="Krishna G."/>
            <person name="Summeta K."/>
            <person name="Shikha S."/>
            <person name="Prabhu P.B."/>
            <person name="Suresh K."/>
        </authorList>
    </citation>
    <scope>NUCLEOTIDE SEQUENCE [LARGE SCALE GENOMIC DNA]</scope>
    <source>
        <strain evidence="2 3">PI-S10-A1B</strain>
    </source>
</reference>
<sequence length="160" mass="18319">MTFLTINDRIKQIRKESGCNQREFASQLGLTQSGVSYMEQPGSTVADSSIKSICSIYNLNEEWLRHGVEPKNIVTDTFSLDGFVDSKGGTAEEKEMLKEAIQLYFEFEPYVRQSLLNTYMNKVHPKQARNPLFDGIPDTPEELERMYPVIDMKKNKKDIG</sequence>
<dbReference type="AlphaFoldDB" id="A0A3E2N3P0"/>
<gene>
    <name evidence="2" type="ORF">DS742_27995</name>
</gene>
<dbReference type="Gene3D" id="1.10.260.40">
    <property type="entry name" value="lambda repressor-like DNA-binding domains"/>
    <property type="match status" value="1"/>
</dbReference>
<dbReference type="OrthoDB" id="2735991at2"/>
<dbReference type="Proteomes" id="UP000260680">
    <property type="component" value="Unassembled WGS sequence"/>
</dbReference>
<name>A0A3E2N3P0_9FIRM</name>
<protein>
    <submittedName>
        <fullName evidence="2">XRE family transcriptional regulator</fullName>
    </submittedName>
</protein>
<dbReference type="GO" id="GO:0003677">
    <property type="term" value="F:DNA binding"/>
    <property type="evidence" value="ECO:0007669"/>
    <property type="project" value="InterPro"/>
</dbReference>
<proteinExistence type="predicted"/>
<organism evidence="2 3">
    <name type="scientific">Lacrimispora amygdalina</name>
    <dbReference type="NCBI Taxonomy" id="253257"/>
    <lineage>
        <taxon>Bacteria</taxon>
        <taxon>Bacillati</taxon>
        <taxon>Bacillota</taxon>
        <taxon>Clostridia</taxon>
        <taxon>Lachnospirales</taxon>
        <taxon>Lachnospiraceae</taxon>
        <taxon>Lacrimispora</taxon>
    </lineage>
</organism>
<evidence type="ECO:0000313" key="3">
    <source>
        <dbReference type="Proteomes" id="UP000260680"/>
    </source>
</evidence>
<feature type="domain" description="HTH cro/C1-type" evidence="1">
    <location>
        <begin position="10"/>
        <end position="64"/>
    </location>
</feature>
<evidence type="ECO:0000259" key="1">
    <source>
        <dbReference type="PROSITE" id="PS50943"/>
    </source>
</evidence>
<dbReference type="CDD" id="cd00093">
    <property type="entry name" value="HTH_XRE"/>
    <property type="match status" value="1"/>
</dbReference>
<accession>A0A3E2N3P0</accession>
<dbReference type="Pfam" id="PF01381">
    <property type="entry name" value="HTH_3"/>
    <property type="match status" value="1"/>
</dbReference>
<evidence type="ECO:0000313" key="2">
    <source>
        <dbReference type="EMBL" id="RFZ75619.1"/>
    </source>
</evidence>
<comment type="caution">
    <text evidence="2">The sequence shown here is derived from an EMBL/GenBank/DDBJ whole genome shotgun (WGS) entry which is preliminary data.</text>
</comment>
<dbReference type="SMART" id="SM00530">
    <property type="entry name" value="HTH_XRE"/>
    <property type="match status" value="1"/>
</dbReference>
<dbReference type="SUPFAM" id="SSF47413">
    <property type="entry name" value="lambda repressor-like DNA-binding domains"/>
    <property type="match status" value="1"/>
</dbReference>
<dbReference type="InterPro" id="IPR010982">
    <property type="entry name" value="Lambda_DNA-bd_dom_sf"/>
</dbReference>
<dbReference type="EMBL" id="QOHO01000135">
    <property type="protein sequence ID" value="RFZ75619.1"/>
    <property type="molecule type" value="Genomic_DNA"/>
</dbReference>
<dbReference type="PROSITE" id="PS50943">
    <property type="entry name" value="HTH_CROC1"/>
    <property type="match status" value="1"/>
</dbReference>
<dbReference type="InterPro" id="IPR001387">
    <property type="entry name" value="Cro/C1-type_HTH"/>
</dbReference>